<evidence type="ECO:0000256" key="5">
    <source>
        <dbReference type="ARBA" id="ARBA00022989"/>
    </source>
</evidence>
<feature type="domain" description="ABC3 transporter permease C-terminal" evidence="8">
    <location>
        <begin position="255"/>
        <end position="368"/>
    </location>
</feature>
<feature type="domain" description="MacB-like periplasmic core" evidence="9">
    <location>
        <begin position="67"/>
        <end position="222"/>
    </location>
</feature>
<protein>
    <submittedName>
        <fullName evidence="10">ABC transporter permease</fullName>
    </submittedName>
</protein>
<keyword evidence="4 7" id="KW-0812">Transmembrane</keyword>
<dbReference type="EMBL" id="CP042806">
    <property type="protein sequence ID" value="QEE30592.1"/>
    <property type="molecule type" value="Genomic_DNA"/>
</dbReference>
<organism evidence="10 11">
    <name type="scientific">Terriglobus albidus</name>
    <dbReference type="NCBI Taxonomy" id="1592106"/>
    <lineage>
        <taxon>Bacteria</taxon>
        <taxon>Pseudomonadati</taxon>
        <taxon>Acidobacteriota</taxon>
        <taxon>Terriglobia</taxon>
        <taxon>Terriglobales</taxon>
        <taxon>Acidobacteriaceae</taxon>
        <taxon>Terriglobus</taxon>
    </lineage>
</organism>
<feature type="transmembrane region" description="Helical" evidence="7">
    <location>
        <begin position="252"/>
        <end position="277"/>
    </location>
</feature>
<dbReference type="Pfam" id="PF12704">
    <property type="entry name" value="MacB_PCD"/>
    <property type="match status" value="1"/>
</dbReference>
<evidence type="ECO:0000259" key="9">
    <source>
        <dbReference type="Pfam" id="PF12704"/>
    </source>
</evidence>
<evidence type="ECO:0000256" key="3">
    <source>
        <dbReference type="ARBA" id="ARBA00022475"/>
    </source>
</evidence>
<accession>A0A5B9EEX3</accession>
<feature type="transmembrane region" description="Helical" evidence="7">
    <location>
        <begin position="298"/>
        <end position="325"/>
    </location>
</feature>
<dbReference type="Proteomes" id="UP000321820">
    <property type="component" value="Chromosome"/>
</dbReference>
<evidence type="ECO:0000256" key="4">
    <source>
        <dbReference type="ARBA" id="ARBA00022692"/>
    </source>
</evidence>
<evidence type="ECO:0000313" key="10">
    <source>
        <dbReference type="EMBL" id="QEE30592.1"/>
    </source>
</evidence>
<keyword evidence="3" id="KW-1003">Cell membrane</keyword>
<dbReference type="Pfam" id="PF02687">
    <property type="entry name" value="FtsX"/>
    <property type="match status" value="1"/>
</dbReference>
<keyword evidence="5 7" id="KW-1133">Transmembrane helix</keyword>
<keyword evidence="6 7" id="KW-0472">Membrane</keyword>
<reference evidence="10 11" key="1">
    <citation type="submission" date="2019-08" db="EMBL/GenBank/DDBJ databases">
        <title>Complete genome sequence of Terriglobus albidus strain ORNL.</title>
        <authorList>
            <person name="Podar M."/>
        </authorList>
    </citation>
    <scope>NUCLEOTIDE SEQUENCE [LARGE SCALE GENOMIC DNA]</scope>
    <source>
        <strain evidence="10 11">ORNL</strain>
    </source>
</reference>
<dbReference type="RefSeq" id="WP_147649903.1">
    <property type="nucleotide sequence ID" value="NZ_CP042806.1"/>
</dbReference>
<gene>
    <name evidence="10" type="ORF">FTW19_22935</name>
</gene>
<dbReference type="PANTHER" id="PTHR43738">
    <property type="entry name" value="ABC TRANSPORTER, MEMBRANE PROTEIN"/>
    <property type="match status" value="1"/>
</dbReference>
<sequence>MWRIAIKMLMGDRSKYFTLVSSLVVVSFLFLQQGSIFCGLILRTARPVEVVGAPIWVSDPQLRSVDESKPLLDTDLQRIRSVPGVKWAVPLLLQLVSAHLPDGNYQTVRLYGLDNDTFFGRPRMISGNGQLLTQDQAVIIGRAESEKLNNPKPGQVFEMNDNQARVVGIADVPRDFFSYPFVYASYDRALQYAPQQRKQLNYVLAAPADGLPVSEVTRRIRQTTGLAAYSEQEFRWLTMDYYMKNTGIPASIGISLAMVFLVGMSIVGQTFYQFALQNERYFGALKAMGTSSMTLTKMILLQALLVGLVGYGAGAGLGGIFGLIAGGQDSKIAFATPWPMVAISFVAVIAICLLSALISIRKVVKLEPAVVFRG</sequence>
<evidence type="ECO:0000256" key="7">
    <source>
        <dbReference type="SAM" id="Phobius"/>
    </source>
</evidence>
<proteinExistence type="predicted"/>
<dbReference type="InterPro" id="IPR003838">
    <property type="entry name" value="ABC3_permease_C"/>
</dbReference>
<dbReference type="InterPro" id="IPR025857">
    <property type="entry name" value="MacB_PCD"/>
</dbReference>
<dbReference type="KEGG" id="talb:FTW19_22935"/>
<keyword evidence="11" id="KW-1185">Reference proteome</keyword>
<dbReference type="OrthoDB" id="127862at2"/>
<dbReference type="GO" id="GO:0005886">
    <property type="term" value="C:plasma membrane"/>
    <property type="evidence" value="ECO:0007669"/>
    <property type="project" value="UniProtKB-SubCell"/>
</dbReference>
<name>A0A5B9EEX3_9BACT</name>
<evidence type="ECO:0000256" key="6">
    <source>
        <dbReference type="ARBA" id="ARBA00023136"/>
    </source>
</evidence>
<dbReference type="PANTHER" id="PTHR43738:SF1">
    <property type="entry name" value="HEMIN TRANSPORT SYSTEM PERMEASE PROTEIN HRTB-RELATED"/>
    <property type="match status" value="1"/>
</dbReference>
<dbReference type="InterPro" id="IPR051125">
    <property type="entry name" value="ABC-4/HrtB_transporter"/>
</dbReference>
<evidence type="ECO:0000256" key="1">
    <source>
        <dbReference type="ARBA" id="ARBA00004651"/>
    </source>
</evidence>
<evidence type="ECO:0000256" key="2">
    <source>
        <dbReference type="ARBA" id="ARBA00022448"/>
    </source>
</evidence>
<dbReference type="AlphaFoldDB" id="A0A5B9EEX3"/>
<comment type="subcellular location">
    <subcellularLocation>
        <location evidence="1">Cell membrane</location>
        <topology evidence="1">Multi-pass membrane protein</topology>
    </subcellularLocation>
</comment>
<keyword evidence="2" id="KW-0813">Transport</keyword>
<evidence type="ECO:0000259" key="8">
    <source>
        <dbReference type="Pfam" id="PF02687"/>
    </source>
</evidence>
<evidence type="ECO:0000313" key="11">
    <source>
        <dbReference type="Proteomes" id="UP000321820"/>
    </source>
</evidence>
<feature type="transmembrane region" description="Helical" evidence="7">
    <location>
        <begin position="337"/>
        <end position="358"/>
    </location>
</feature>